<dbReference type="Pfam" id="PF12937">
    <property type="entry name" value="F-box-like"/>
    <property type="match status" value="1"/>
</dbReference>
<protein>
    <recommendedName>
        <fullName evidence="2">F-box domain-containing protein</fullName>
    </recommendedName>
</protein>
<dbReference type="Proteomes" id="UP001215598">
    <property type="component" value="Unassembled WGS sequence"/>
</dbReference>
<evidence type="ECO:0000259" key="2">
    <source>
        <dbReference type="Pfam" id="PF12937"/>
    </source>
</evidence>
<accession>A0AAD7IJM8</accession>
<comment type="caution">
    <text evidence="3">The sequence shown here is derived from an EMBL/GenBank/DDBJ whole genome shotgun (WGS) entry which is preliminary data.</text>
</comment>
<organism evidence="3 4">
    <name type="scientific">Mycena metata</name>
    <dbReference type="NCBI Taxonomy" id="1033252"/>
    <lineage>
        <taxon>Eukaryota</taxon>
        <taxon>Fungi</taxon>
        <taxon>Dikarya</taxon>
        <taxon>Basidiomycota</taxon>
        <taxon>Agaricomycotina</taxon>
        <taxon>Agaricomycetes</taxon>
        <taxon>Agaricomycetidae</taxon>
        <taxon>Agaricales</taxon>
        <taxon>Marasmiineae</taxon>
        <taxon>Mycenaceae</taxon>
        <taxon>Mycena</taxon>
    </lineage>
</organism>
<sequence>MSTPPFKKSNLIPIPSQVSELRGIIRSHSLPSLTLLSRSQNVVDNAPLELARYAIEIQTLEETLGKLKSERALLESYADECRSLFSPARRLPTELLVEIFDLCSPDFNSVDNTTTVEQEETRLAKIYLLRLSQVSFRWHDIVMNSPKLWSTITFDTTLWHKSTISSATLLAMLASSLKRGADFPLALEAAIDHDHSDSNHESVLPLLAQHSRRWKTVYLWVYPPRLRFLAQARGNLPILESLTLVSASANLQPTGAVDMFGVAPRLKTAEVHGWWGPLPWGQLLRLTIANGQVTNVNGRRRMLSLAMLPLLSNEIRCTLLVLPAGINLPLGLQRATSNIPSLEIGFSSEENRLDGITYLTRTGKILGEIFAALSLPSLSHLRVFRSLRDGLPPAWNAPRFLDFASRSMLCNTLRSFEVYSVVTDVELLESLVVLPLLEELKVGDCAYMDHEHITITDNLLHQLSWRSDQANLVPHLRVLSLVTLGAFTEESFLEFASSRIVPGRSDAGPFTANISEAASTSRKFSVDFFVKLETLEEERELRFDYFYA</sequence>
<dbReference type="AlphaFoldDB" id="A0AAD7IJM8"/>
<dbReference type="EMBL" id="JARKIB010000086">
    <property type="protein sequence ID" value="KAJ7744639.1"/>
    <property type="molecule type" value="Genomic_DNA"/>
</dbReference>
<keyword evidence="4" id="KW-1185">Reference proteome</keyword>
<evidence type="ECO:0000313" key="4">
    <source>
        <dbReference type="Proteomes" id="UP001215598"/>
    </source>
</evidence>
<feature type="domain" description="F-box" evidence="2">
    <location>
        <begin position="90"/>
        <end position="154"/>
    </location>
</feature>
<name>A0AAD7IJM8_9AGAR</name>
<dbReference type="InterPro" id="IPR032675">
    <property type="entry name" value="LRR_dom_sf"/>
</dbReference>
<proteinExistence type="predicted"/>
<keyword evidence="1" id="KW-0175">Coiled coil</keyword>
<evidence type="ECO:0000256" key="1">
    <source>
        <dbReference type="SAM" id="Coils"/>
    </source>
</evidence>
<gene>
    <name evidence="3" type="ORF">B0H16DRAFT_1889595</name>
</gene>
<evidence type="ECO:0000313" key="3">
    <source>
        <dbReference type="EMBL" id="KAJ7744639.1"/>
    </source>
</evidence>
<feature type="coiled-coil region" evidence="1">
    <location>
        <begin position="50"/>
        <end position="77"/>
    </location>
</feature>
<dbReference type="Gene3D" id="1.20.1280.50">
    <property type="match status" value="1"/>
</dbReference>
<reference evidence="3" key="1">
    <citation type="submission" date="2023-03" db="EMBL/GenBank/DDBJ databases">
        <title>Massive genome expansion in bonnet fungi (Mycena s.s.) driven by repeated elements and novel gene families across ecological guilds.</title>
        <authorList>
            <consortium name="Lawrence Berkeley National Laboratory"/>
            <person name="Harder C.B."/>
            <person name="Miyauchi S."/>
            <person name="Viragh M."/>
            <person name="Kuo A."/>
            <person name="Thoen E."/>
            <person name="Andreopoulos B."/>
            <person name="Lu D."/>
            <person name="Skrede I."/>
            <person name="Drula E."/>
            <person name="Henrissat B."/>
            <person name="Morin E."/>
            <person name="Kohler A."/>
            <person name="Barry K."/>
            <person name="LaButti K."/>
            <person name="Morin E."/>
            <person name="Salamov A."/>
            <person name="Lipzen A."/>
            <person name="Mereny Z."/>
            <person name="Hegedus B."/>
            <person name="Baldrian P."/>
            <person name="Stursova M."/>
            <person name="Weitz H."/>
            <person name="Taylor A."/>
            <person name="Grigoriev I.V."/>
            <person name="Nagy L.G."/>
            <person name="Martin F."/>
            <person name="Kauserud H."/>
        </authorList>
    </citation>
    <scope>NUCLEOTIDE SEQUENCE</scope>
    <source>
        <strain evidence="3">CBHHK182m</strain>
    </source>
</reference>
<dbReference type="Gene3D" id="3.80.10.10">
    <property type="entry name" value="Ribonuclease Inhibitor"/>
    <property type="match status" value="1"/>
</dbReference>
<dbReference type="InterPro" id="IPR001810">
    <property type="entry name" value="F-box_dom"/>
</dbReference>